<sequence length="104" mass="10608">MLGVPALDARRVHPLGQSCHASQGNDPHPALPADPAHLPHTLPRPGKTRRLARRAGMGRPGVSRLEEGGGVPTIPVLARLAAALEADLAVGLSPNAACRVGAAT</sequence>
<evidence type="ECO:0000313" key="4">
    <source>
        <dbReference type="Proteomes" id="UP001595923"/>
    </source>
</evidence>
<reference evidence="4" key="1">
    <citation type="journal article" date="2019" name="Int. J. Syst. Evol. Microbiol.">
        <title>The Global Catalogue of Microorganisms (GCM) 10K type strain sequencing project: providing services to taxonomists for standard genome sequencing and annotation.</title>
        <authorList>
            <consortium name="The Broad Institute Genomics Platform"/>
            <consortium name="The Broad Institute Genome Sequencing Center for Infectious Disease"/>
            <person name="Wu L."/>
            <person name="Ma J."/>
        </authorList>
    </citation>
    <scope>NUCLEOTIDE SEQUENCE [LARGE SCALE GENOMIC DNA]</scope>
    <source>
        <strain evidence="4">XZYJ18</strain>
    </source>
</reference>
<feature type="domain" description="HTH cro/C1-type" evidence="2">
    <location>
        <begin position="51"/>
        <end position="92"/>
    </location>
</feature>
<dbReference type="Pfam" id="PF13560">
    <property type="entry name" value="HTH_31"/>
    <property type="match status" value="1"/>
</dbReference>
<evidence type="ECO:0000256" key="1">
    <source>
        <dbReference type="SAM" id="MobiDB-lite"/>
    </source>
</evidence>
<proteinExistence type="predicted"/>
<keyword evidence="4" id="KW-1185">Reference proteome</keyword>
<protein>
    <submittedName>
        <fullName evidence="3">Helix-turn-helix domain-containing protein</fullName>
    </submittedName>
</protein>
<dbReference type="RefSeq" id="WP_378580513.1">
    <property type="nucleotide sequence ID" value="NZ_JBHSFQ010000057.1"/>
</dbReference>
<dbReference type="Gene3D" id="1.10.260.40">
    <property type="entry name" value="lambda repressor-like DNA-binding domains"/>
    <property type="match status" value="1"/>
</dbReference>
<name>A0ABV9E5Y7_9ACTN</name>
<organism evidence="3 4">
    <name type="scientific">Nocardiopsis mangrovi</name>
    <dbReference type="NCBI Taxonomy" id="1179818"/>
    <lineage>
        <taxon>Bacteria</taxon>
        <taxon>Bacillati</taxon>
        <taxon>Actinomycetota</taxon>
        <taxon>Actinomycetes</taxon>
        <taxon>Streptosporangiales</taxon>
        <taxon>Nocardiopsidaceae</taxon>
        <taxon>Nocardiopsis</taxon>
    </lineage>
</organism>
<dbReference type="Proteomes" id="UP001595923">
    <property type="component" value="Unassembled WGS sequence"/>
</dbReference>
<dbReference type="InterPro" id="IPR001387">
    <property type="entry name" value="Cro/C1-type_HTH"/>
</dbReference>
<dbReference type="InterPro" id="IPR010982">
    <property type="entry name" value="Lambda_DNA-bd_dom_sf"/>
</dbReference>
<evidence type="ECO:0000259" key="2">
    <source>
        <dbReference type="PROSITE" id="PS50943"/>
    </source>
</evidence>
<feature type="compositionally biased region" description="Low complexity" evidence="1">
    <location>
        <begin position="26"/>
        <end position="43"/>
    </location>
</feature>
<dbReference type="PROSITE" id="PS50943">
    <property type="entry name" value="HTH_CROC1"/>
    <property type="match status" value="1"/>
</dbReference>
<accession>A0ABV9E5Y7</accession>
<dbReference type="SUPFAM" id="SSF47413">
    <property type="entry name" value="lambda repressor-like DNA-binding domains"/>
    <property type="match status" value="1"/>
</dbReference>
<dbReference type="EMBL" id="JBHSFQ010000057">
    <property type="protein sequence ID" value="MFC4566004.1"/>
    <property type="molecule type" value="Genomic_DNA"/>
</dbReference>
<comment type="caution">
    <text evidence="3">The sequence shown here is derived from an EMBL/GenBank/DDBJ whole genome shotgun (WGS) entry which is preliminary data.</text>
</comment>
<evidence type="ECO:0000313" key="3">
    <source>
        <dbReference type="EMBL" id="MFC4566004.1"/>
    </source>
</evidence>
<gene>
    <name evidence="3" type="ORF">ACFO4E_29470</name>
</gene>
<feature type="region of interest" description="Disordered" evidence="1">
    <location>
        <begin position="1"/>
        <end position="70"/>
    </location>
</feature>